<dbReference type="HAMAP" id="MF_01925">
    <property type="entry name" value="P5C_reductase"/>
    <property type="match status" value="1"/>
</dbReference>
<name>A0A031LKN8_9CREN</name>
<dbReference type="GO" id="GO:0004735">
    <property type="term" value="F:pyrroline-5-carboxylate reductase activity"/>
    <property type="evidence" value="ECO:0007669"/>
    <property type="project" value="UniProtKB-UniRule"/>
</dbReference>
<evidence type="ECO:0000256" key="3">
    <source>
        <dbReference type="ARBA" id="ARBA00023002"/>
    </source>
</evidence>
<keyword evidence="4 7" id="KW-0641">Proline biosynthesis</keyword>
<dbReference type="EC" id="1.5.1.2" evidence="4 5"/>
<dbReference type="GO" id="GO:0005737">
    <property type="term" value="C:cytoplasm"/>
    <property type="evidence" value="ECO:0007669"/>
    <property type="project" value="UniProtKB-SubCell"/>
</dbReference>
<evidence type="ECO:0000259" key="9">
    <source>
        <dbReference type="Pfam" id="PF14748"/>
    </source>
</evidence>
<dbReference type="Gene3D" id="1.10.3730.10">
    <property type="entry name" value="ProC C-terminal domain-like"/>
    <property type="match status" value="1"/>
</dbReference>
<dbReference type="NCBIfam" id="TIGR00112">
    <property type="entry name" value="proC"/>
    <property type="match status" value="1"/>
</dbReference>
<dbReference type="STRING" id="1160895.CM19_11905"/>
<dbReference type="PANTHER" id="PTHR11645:SF0">
    <property type="entry name" value="PYRROLINE-5-CARBOXYLATE REDUCTASE 3"/>
    <property type="match status" value="1"/>
</dbReference>
<evidence type="ECO:0000259" key="8">
    <source>
        <dbReference type="Pfam" id="PF03807"/>
    </source>
</evidence>
<keyword evidence="4 7" id="KW-0028">Amino-acid biosynthesis</keyword>
<evidence type="ECO:0000256" key="7">
    <source>
        <dbReference type="RuleBase" id="RU003903"/>
    </source>
</evidence>
<comment type="caution">
    <text evidence="10">The sequence shown here is derived from an EMBL/GenBank/DDBJ whole genome shotgun (WGS) entry which is preliminary data.</text>
</comment>
<dbReference type="PIRSF" id="PIRSF000193">
    <property type="entry name" value="Pyrrol-5-carb_rd"/>
    <property type="match status" value="1"/>
</dbReference>
<comment type="catalytic activity">
    <reaction evidence="4 7">
        <text>L-proline + NADP(+) = (S)-1-pyrroline-5-carboxylate + NADPH + 2 H(+)</text>
        <dbReference type="Rhea" id="RHEA:14109"/>
        <dbReference type="ChEBI" id="CHEBI:15378"/>
        <dbReference type="ChEBI" id="CHEBI:17388"/>
        <dbReference type="ChEBI" id="CHEBI:57783"/>
        <dbReference type="ChEBI" id="CHEBI:58349"/>
        <dbReference type="ChEBI" id="CHEBI:60039"/>
        <dbReference type="EC" id="1.5.1.2"/>
    </reaction>
</comment>
<evidence type="ECO:0000256" key="1">
    <source>
        <dbReference type="ARBA" id="ARBA00005525"/>
    </source>
</evidence>
<dbReference type="UniPathway" id="UPA00098">
    <property type="reaction ID" value="UER00361"/>
</dbReference>
<dbReference type="SUPFAM" id="SSF48179">
    <property type="entry name" value="6-phosphogluconate dehydrogenase C-terminal domain-like"/>
    <property type="match status" value="1"/>
</dbReference>
<keyword evidence="2 4" id="KW-0521">NADP</keyword>
<feature type="domain" description="Pyrroline-5-carboxylate reductase catalytic N-terminal" evidence="8">
    <location>
        <begin position="3"/>
        <end position="90"/>
    </location>
</feature>
<reference evidence="10 11" key="1">
    <citation type="submission" date="2014-03" db="EMBL/GenBank/DDBJ databases">
        <title>Draft genome sequence of the novel thermoacidophilic archaea Acidianus copahuensis ALE1 strain, isolated from Copahue volcanic area in Neuquen Argentina.</title>
        <authorList>
            <person name="Urbieta M.S."/>
            <person name="Rascovan N."/>
            <person name="Castro C."/>
            <person name="Revale S."/>
            <person name="Giaveno M.A."/>
            <person name="Vazquez M.P."/>
            <person name="Donati E.R."/>
        </authorList>
    </citation>
    <scope>NUCLEOTIDE SEQUENCE [LARGE SCALE GENOMIC DNA]</scope>
    <source>
        <strain evidence="10 11">ALE1</strain>
    </source>
</reference>
<dbReference type="InterPro" id="IPR028939">
    <property type="entry name" value="P5C_Rdtase_cat_N"/>
</dbReference>
<keyword evidence="11" id="KW-1185">Reference proteome</keyword>
<dbReference type="EMBL" id="JFZT01000061">
    <property type="protein sequence ID" value="EZQ01774.1"/>
    <property type="molecule type" value="Genomic_DNA"/>
</dbReference>
<dbReference type="GO" id="GO:0055129">
    <property type="term" value="P:L-proline biosynthetic process"/>
    <property type="evidence" value="ECO:0007669"/>
    <property type="project" value="UniProtKB-UniRule"/>
</dbReference>
<comment type="function">
    <text evidence="4">Catalyzes the reduction of 1-pyrroline-5-carboxylate (PCA) to L-proline.</text>
</comment>
<dbReference type="PROSITE" id="PS00521">
    <property type="entry name" value="P5CR"/>
    <property type="match status" value="1"/>
</dbReference>
<keyword evidence="3 4" id="KW-0560">Oxidoreductase</keyword>
<evidence type="ECO:0000256" key="5">
    <source>
        <dbReference type="NCBIfam" id="TIGR00112"/>
    </source>
</evidence>
<dbReference type="FunFam" id="1.10.3730.10:FF:000001">
    <property type="entry name" value="Pyrroline-5-carboxylate reductase"/>
    <property type="match status" value="1"/>
</dbReference>
<dbReference type="SUPFAM" id="SSF51735">
    <property type="entry name" value="NAD(P)-binding Rossmann-fold domains"/>
    <property type="match status" value="1"/>
</dbReference>
<dbReference type="InterPro" id="IPR036291">
    <property type="entry name" value="NAD(P)-bd_dom_sf"/>
</dbReference>
<dbReference type="OrthoDB" id="25257at2157"/>
<comment type="subcellular location">
    <subcellularLocation>
        <location evidence="4">Cytoplasm</location>
    </subcellularLocation>
</comment>
<accession>A0A031LKN8</accession>
<proteinExistence type="inferred from homology"/>
<dbReference type="InterPro" id="IPR000304">
    <property type="entry name" value="Pyrroline-COOH_reductase"/>
</dbReference>
<dbReference type="AlphaFoldDB" id="A0A031LKN8"/>
<comment type="catalytic activity">
    <reaction evidence="4">
        <text>L-proline + NAD(+) = (S)-1-pyrroline-5-carboxylate + NADH + 2 H(+)</text>
        <dbReference type="Rhea" id="RHEA:14105"/>
        <dbReference type="ChEBI" id="CHEBI:15378"/>
        <dbReference type="ChEBI" id="CHEBI:17388"/>
        <dbReference type="ChEBI" id="CHEBI:57540"/>
        <dbReference type="ChEBI" id="CHEBI:57945"/>
        <dbReference type="ChEBI" id="CHEBI:60039"/>
        <dbReference type="EC" id="1.5.1.2"/>
    </reaction>
</comment>
<organism evidence="10 11">
    <name type="scientific">Candidatus Acidianus copahuensis</name>
    <dbReference type="NCBI Taxonomy" id="1160895"/>
    <lineage>
        <taxon>Archaea</taxon>
        <taxon>Thermoproteota</taxon>
        <taxon>Thermoprotei</taxon>
        <taxon>Sulfolobales</taxon>
        <taxon>Sulfolobaceae</taxon>
        <taxon>Acidianus</taxon>
    </lineage>
</organism>
<feature type="binding site" evidence="6">
    <location>
        <position position="50"/>
    </location>
    <ligand>
        <name>NADPH</name>
        <dbReference type="ChEBI" id="CHEBI:57783"/>
    </ligand>
</feature>
<dbReference type="PANTHER" id="PTHR11645">
    <property type="entry name" value="PYRROLINE-5-CARBOXYLATE REDUCTASE"/>
    <property type="match status" value="1"/>
</dbReference>
<feature type="domain" description="Pyrroline-5-carboxylate reductase dimerisation" evidence="9">
    <location>
        <begin position="145"/>
        <end position="248"/>
    </location>
</feature>
<gene>
    <name evidence="4" type="primary">proC</name>
    <name evidence="10" type="ORF">CM19_11905</name>
</gene>
<evidence type="ECO:0000256" key="6">
    <source>
        <dbReference type="PIRSR" id="PIRSR000193-1"/>
    </source>
</evidence>
<dbReference type="Proteomes" id="UP000024332">
    <property type="component" value="Unassembled WGS sequence"/>
</dbReference>
<dbReference type="Pfam" id="PF03807">
    <property type="entry name" value="F420_oxidored"/>
    <property type="match status" value="1"/>
</dbReference>
<dbReference type="RefSeq" id="WP_048100559.1">
    <property type="nucleotide sequence ID" value="NZ_JFZT01000061.1"/>
</dbReference>
<comment type="similarity">
    <text evidence="1 4 7">Belongs to the pyrroline-5-carboxylate reductase family.</text>
</comment>
<protein>
    <recommendedName>
        <fullName evidence="4 5">Pyrroline-5-carboxylate reductase</fullName>
        <shortName evidence="4">P5C reductase</shortName>
        <shortName evidence="4">P5CR</shortName>
        <ecNumber evidence="4 5">1.5.1.2</ecNumber>
    </recommendedName>
    <alternativeName>
        <fullName evidence="4">PCA reductase</fullName>
    </alternativeName>
</protein>
<dbReference type="InterPro" id="IPR029036">
    <property type="entry name" value="P5CR_dimer"/>
</dbReference>
<evidence type="ECO:0000313" key="10">
    <source>
        <dbReference type="EMBL" id="EZQ01774.1"/>
    </source>
</evidence>
<evidence type="ECO:0000313" key="11">
    <source>
        <dbReference type="Proteomes" id="UP000024332"/>
    </source>
</evidence>
<dbReference type="Gene3D" id="3.40.50.720">
    <property type="entry name" value="NAD(P)-binding Rossmann-like Domain"/>
    <property type="match status" value="1"/>
</dbReference>
<dbReference type="InterPro" id="IPR053790">
    <property type="entry name" value="P5CR-like_CS"/>
</dbReference>
<keyword evidence="4" id="KW-0963">Cytoplasm</keyword>
<evidence type="ECO:0000256" key="2">
    <source>
        <dbReference type="ARBA" id="ARBA00022857"/>
    </source>
</evidence>
<sequence length="263" mass="28281">MLKIAVVGSGKIGTSIIKSIIGKYEVIATARSKETLARIKDLGIETTTDNSYAVKGSDVVILSVKPYHFPSVVSQVKSWEGKTVVSVMAGVKLSTLTRITKTKVFRAMPNINASILESSTAVAGEEDSLVTEILESFGKVYWVQEELIDAWTALVGSGPAFLAEIIDALVMGGVSVGIPRDLAYHAVLDVMKGTANMLKAKAYHPSNLRDEVTTPAGTTIRGLAILEREGVKSALMETIEAAFKRSREIGDEIDKGIREKLNV</sequence>
<comment type="pathway">
    <text evidence="4 7">Amino-acid biosynthesis; L-proline biosynthesis; L-proline from L-glutamate 5-semialdehyde: step 1/1.</text>
</comment>
<dbReference type="Pfam" id="PF14748">
    <property type="entry name" value="P5CR_dimer"/>
    <property type="match status" value="1"/>
</dbReference>
<evidence type="ECO:0000256" key="4">
    <source>
        <dbReference type="HAMAP-Rule" id="MF_01925"/>
    </source>
</evidence>
<dbReference type="InterPro" id="IPR008927">
    <property type="entry name" value="6-PGluconate_DH-like_C_sf"/>
</dbReference>